<dbReference type="InterPro" id="IPR051928">
    <property type="entry name" value="NorD/CobT"/>
</dbReference>
<dbReference type="PANTHER" id="PTHR41248">
    <property type="entry name" value="NORD PROTEIN"/>
    <property type="match status" value="1"/>
</dbReference>
<dbReference type="Proteomes" id="UP000031518">
    <property type="component" value="Unassembled WGS sequence"/>
</dbReference>
<dbReference type="Gene3D" id="3.40.50.410">
    <property type="entry name" value="von Willebrand factor, type A domain"/>
    <property type="match status" value="1"/>
</dbReference>
<proteinExistence type="predicted"/>
<dbReference type="InterPro" id="IPR002035">
    <property type="entry name" value="VWF_A"/>
</dbReference>
<organism evidence="3 4">
    <name type="scientific">Pyrinomonas methylaliphatogenes</name>
    <dbReference type="NCBI Taxonomy" id="454194"/>
    <lineage>
        <taxon>Bacteria</taxon>
        <taxon>Pseudomonadati</taxon>
        <taxon>Acidobacteriota</taxon>
        <taxon>Blastocatellia</taxon>
        <taxon>Blastocatellales</taxon>
        <taxon>Pyrinomonadaceae</taxon>
        <taxon>Pyrinomonas</taxon>
    </lineage>
</organism>
<dbReference type="CDD" id="cd01454">
    <property type="entry name" value="vWA_norD_type"/>
    <property type="match status" value="1"/>
</dbReference>
<dbReference type="SUPFAM" id="SSF53300">
    <property type="entry name" value="vWA-like"/>
    <property type="match status" value="1"/>
</dbReference>
<evidence type="ECO:0000313" key="3">
    <source>
        <dbReference type="EMBL" id="CDM66874.1"/>
    </source>
</evidence>
<evidence type="ECO:0000313" key="4">
    <source>
        <dbReference type="Proteomes" id="UP000031518"/>
    </source>
</evidence>
<feature type="region of interest" description="Disordered" evidence="1">
    <location>
        <begin position="660"/>
        <end position="697"/>
    </location>
</feature>
<evidence type="ECO:0000256" key="1">
    <source>
        <dbReference type="SAM" id="MobiDB-lite"/>
    </source>
</evidence>
<dbReference type="AlphaFoldDB" id="A0A0B6X2V8"/>
<dbReference type="PROSITE" id="PS50234">
    <property type="entry name" value="VWFA"/>
    <property type="match status" value="1"/>
</dbReference>
<evidence type="ECO:0000259" key="2">
    <source>
        <dbReference type="PROSITE" id="PS50234"/>
    </source>
</evidence>
<sequence length="1044" mass="117552">MFETEQERPLSKDWRERLRAIANPNERQRFVELLRRLRSLPADRARVAVEVSAALAMISLRASAEFLRAAPEAAQHLEAEELRAWGEMGRRLAMSNHEAGQSFFAQGVAHLAELRSDARKLTFQICLRQMALSSSIALSTYRRTAALRQLVESDEELCGILEVALEIARRSAKHSADFLDRAAKVAGRVDQFGASRHEIMREAIALAASLAARAGGIAADFWALLPTGLDRLSFEEAHRLFRHTERMLEYGGAVALRAFAAGSELLRLAPETFADWTSLLRIVGEHSSSSAIALARVGPEIARTILREHAAGPETLRRIIAAARQVAQADTEAAIACFRSAPSALRSSTLEQFEAWAAEGLRREADAKARRSYYALETRQSNEALRSGAGLTLEQVAATLRLYVEALTGREVEIAPLVHASNEARINDGRTIHLPPNVAEFETEALNFRLYKVLAAHAAGQIEFGTHARGTPELRAAYESIAELYAPENVDALDAFSLNGYINDPTKGEAALPPEEEARLLRERRRALPEDGDYRAVLALFPQKALATRIFSTLENGRIDRLLRRKYRGLARDLDLVREHLRATRPRIADLPINIIPFELLFQITLCGGARDDARQFYGQIVSELESIVADYLTGPTVTVADTLMATSRVYALFRSVAPEDSSQQGEANDETEGRDSGRDQRAREAREATPRERERQREARELFSAWALENLEQEADALDGPERWTSAEAPEQPLEPGETAYLYDEWDRELMDHRVAWCRVIEKSVKTGDRSFVESTRSRYRGLISAIRNQFQLMKPEGLRRVRGELDGEEYDLNAVIDYVTDRRADGQQSERIYTKRLRRERNVAVSFLLDQSSSTARTIGRNPLQPYTHPGRRIIDIEKEGLILMSEALEAVGDAYAIYGFTSEGRRNVKFYVVKDFDERFTEEIERRIGGITYQHNTRLGAAIRHATARLARREARTRLLIVLSDGRPYDHDYGDARYARDDVREALRQARMAGIIPFCITIDRDSEAELRDLYGEVGYTIIDDVLSLPERLPAIYRRLTT</sequence>
<dbReference type="STRING" id="454194.PYK22_02914"/>
<dbReference type="EMBL" id="CBXV010000008">
    <property type="protein sequence ID" value="CDM66874.1"/>
    <property type="molecule type" value="Genomic_DNA"/>
</dbReference>
<feature type="compositionally biased region" description="Basic and acidic residues" evidence="1">
    <location>
        <begin position="672"/>
        <end position="697"/>
    </location>
</feature>
<keyword evidence="4" id="KW-1185">Reference proteome</keyword>
<gene>
    <name evidence="3" type="ORF">PYK22_02914</name>
</gene>
<reference evidence="3 4" key="2">
    <citation type="submission" date="2015-01" db="EMBL/GenBank/DDBJ databases">
        <title>Complete genome sequence of Pyrinomonas methylaliphatogenes type strain K22T.</title>
        <authorList>
            <person name="Lee K.C.Y."/>
            <person name="Power J.F."/>
            <person name="Dunfield P.F."/>
            <person name="Morgan X.C."/>
            <person name="Huttenhower C."/>
            <person name="Stott M.B."/>
        </authorList>
    </citation>
    <scope>NUCLEOTIDE SEQUENCE [LARGE SCALE GENOMIC DNA]</scope>
    <source>
        <strain evidence="3 4">K22</strain>
    </source>
</reference>
<dbReference type="SMART" id="SM00327">
    <property type="entry name" value="VWA"/>
    <property type="match status" value="1"/>
</dbReference>
<reference evidence="3 4" key="1">
    <citation type="submission" date="2013-12" db="EMBL/GenBank/DDBJ databases">
        <authorList>
            <person name="Stott M."/>
        </authorList>
    </citation>
    <scope>NUCLEOTIDE SEQUENCE [LARGE SCALE GENOMIC DNA]</scope>
    <source>
        <strain evidence="3 4">K22</strain>
    </source>
</reference>
<dbReference type="PANTHER" id="PTHR41248:SF1">
    <property type="entry name" value="NORD PROTEIN"/>
    <property type="match status" value="1"/>
</dbReference>
<accession>A0A0B6X2V8</accession>
<name>A0A0B6X2V8_9BACT</name>
<protein>
    <submittedName>
        <fullName evidence="3">Nitric oxide reductase activation protein</fullName>
    </submittedName>
</protein>
<feature type="domain" description="VWFA" evidence="2">
    <location>
        <begin position="846"/>
        <end position="1042"/>
    </location>
</feature>
<dbReference type="Pfam" id="PF00092">
    <property type="entry name" value="VWA"/>
    <property type="match status" value="1"/>
</dbReference>
<dbReference type="InterPro" id="IPR036465">
    <property type="entry name" value="vWFA_dom_sf"/>
</dbReference>